<dbReference type="InterPro" id="IPR039422">
    <property type="entry name" value="MarR/SlyA-like"/>
</dbReference>
<reference evidence="4 5" key="1">
    <citation type="submission" date="2020-08" db="EMBL/GenBank/DDBJ databases">
        <title>Genomic Encyclopedia of Type Strains, Phase IV (KMG-IV): sequencing the most valuable type-strain genomes for metagenomic binning, comparative biology and taxonomic classification.</title>
        <authorList>
            <person name="Goeker M."/>
        </authorList>
    </citation>
    <scope>NUCLEOTIDE SEQUENCE [LARGE SCALE GENOMIC DNA]</scope>
    <source>
        <strain evidence="4 5">DSM 105434</strain>
    </source>
</reference>
<dbReference type="InterPro" id="IPR036388">
    <property type="entry name" value="WH-like_DNA-bd_sf"/>
</dbReference>
<dbReference type="SMART" id="SM00347">
    <property type="entry name" value="HTH_MARR"/>
    <property type="match status" value="1"/>
</dbReference>
<dbReference type="Proteomes" id="UP000536909">
    <property type="component" value="Unassembled WGS sequence"/>
</dbReference>
<feature type="domain" description="HTH marR-type" evidence="3">
    <location>
        <begin position="37"/>
        <end position="167"/>
    </location>
</feature>
<dbReference type="PANTHER" id="PTHR33164">
    <property type="entry name" value="TRANSCRIPTIONAL REGULATOR, MARR FAMILY"/>
    <property type="match status" value="1"/>
</dbReference>
<accession>A0ABR6MU59</accession>
<keyword evidence="5" id="KW-1185">Reference proteome</keyword>
<dbReference type="PANTHER" id="PTHR33164:SF5">
    <property type="entry name" value="ORGANIC HYDROPEROXIDE RESISTANCE TRANSCRIPTIONAL REGULATOR"/>
    <property type="match status" value="1"/>
</dbReference>
<dbReference type="PRINTS" id="PR00598">
    <property type="entry name" value="HTHMARR"/>
</dbReference>
<comment type="subcellular location">
    <subcellularLocation>
        <location evidence="1">Cytoplasm</location>
    </subcellularLocation>
</comment>
<sequence>MPRFPAGGMWGNVHTGGERTTMTETAPPSPGPFPELEDQLCLDLYVASRTVIAAYRALLAPLHLTYPQYLVILALWQHGPQSVKLLGERLVLDAGTLSPLLKRLEVSGYIRRERLLDDARELRVSLTPAGLALQAKIAEVSAQITCSYGLSAGELQGLQQTLRRLTAHVKTAGEPESG</sequence>
<dbReference type="EMBL" id="JACHFV010000007">
    <property type="protein sequence ID" value="MBB5295459.1"/>
    <property type="molecule type" value="Genomic_DNA"/>
</dbReference>
<dbReference type="InterPro" id="IPR000835">
    <property type="entry name" value="HTH_MarR-typ"/>
</dbReference>
<dbReference type="SUPFAM" id="SSF46785">
    <property type="entry name" value="Winged helix' DNA-binding domain"/>
    <property type="match status" value="1"/>
</dbReference>
<dbReference type="GO" id="GO:0003677">
    <property type="term" value="F:DNA binding"/>
    <property type="evidence" value="ECO:0007669"/>
    <property type="project" value="UniProtKB-KW"/>
</dbReference>
<dbReference type="InterPro" id="IPR036390">
    <property type="entry name" value="WH_DNA-bd_sf"/>
</dbReference>
<gene>
    <name evidence="4" type="ORF">HNQ10_002288</name>
</gene>
<dbReference type="RefSeq" id="WP_241687095.1">
    <property type="nucleotide sequence ID" value="NZ_BSUI01000015.1"/>
</dbReference>
<evidence type="ECO:0000313" key="5">
    <source>
        <dbReference type="Proteomes" id="UP000536909"/>
    </source>
</evidence>
<evidence type="ECO:0000256" key="2">
    <source>
        <dbReference type="SAM" id="MobiDB-lite"/>
    </source>
</evidence>
<comment type="caution">
    <text evidence="4">The sequence shown here is derived from an EMBL/GenBank/DDBJ whole genome shotgun (WGS) entry which is preliminary data.</text>
</comment>
<protein>
    <submittedName>
        <fullName evidence="4">DNA-binding MarR family transcriptional regulator</fullName>
    </submittedName>
</protein>
<keyword evidence="4" id="KW-0238">DNA-binding</keyword>
<feature type="region of interest" description="Disordered" evidence="2">
    <location>
        <begin position="1"/>
        <end position="33"/>
    </location>
</feature>
<dbReference type="Gene3D" id="1.10.10.10">
    <property type="entry name" value="Winged helix-like DNA-binding domain superfamily/Winged helix DNA-binding domain"/>
    <property type="match status" value="1"/>
</dbReference>
<organism evidence="4 5">
    <name type="scientific">Deinococcus metallilatus</name>
    <dbReference type="NCBI Taxonomy" id="1211322"/>
    <lineage>
        <taxon>Bacteria</taxon>
        <taxon>Thermotogati</taxon>
        <taxon>Deinococcota</taxon>
        <taxon>Deinococci</taxon>
        <taxon>Deinococcales</taxon>
        <taxon>Deinococcaceae</taxon>
        <taxon>Deinococcus</taxon>
    </lineage>
</organism>
<proteinExistence type="predicted"/>
<evidence type="ECO:0000259" key="3">
    <source>
        <dbReference type="PROSITE" id="PS50995"/>
    </source>
</evidence>
<name>A0ABR6MU59_9DEIO</name>
<dbReference type="PROSITE" id="PS50995">
    <property type="entry name" value="HTH_MARR_2"/>
    <property type="match status" value="1"/>
</dbReference>
<evidence type="ECO:0000313" key="4">
    <source>
        <dbReference type="EMBL" id="MBB5295459.1"/>
    </source>
</evidence>
<dbReference type="Pfam" id="PF01047">
    <property type="entry name" value="MarR"/>
    <property type="match status" value="1"/>
</dbReference>
<evidence type="ECO:0000256" key="1">
    <source>
        <dbReference type="ARBA" id="ARBA00004496"/>
    </source>
</evidence>